<sequence>MIVLVTEWLVPTRSANSCYVRKNSRKKQVCTVYRITAPTPRRKENALFDGMCKSRTQLAFNFLLVGINCFSNQS</sequence>
<name>A0A1I4AYX3_9PROT</name>
<accession>A0A1I4AYX3</accession>
<keyword evidence="2" id="KW-1185">Reference proteome</keyword>
<organism evidence="1 2">
    <name type="scientific">Nitrosomonas aestuarii</name>
    <dbReference type="NCBI Taxonomy" id="52441"/>
    <lineage>
        <taxon>Bacteria</taxon>
        <taxon>Pseudomonadati</taxon>
        <taxon>Pseudomonadota</taxon>
        <taxon>Betaproteobacteria</taxon>
        <taxon>Nitrosomonadales</taxon>
        <taxon>Nitrosomonadaceae</taxon>
        <taxon>Nitrosomonas</taxon>
    </lineage>
</organism>
<proteinExistence type="predicted"/>
<reference evidence="2" key="1">
    <citation type="submission" date="2016-10" db="EMBL/GenBank/DDBJ databases">
        <authorList>
            <person name="Varghese N."/>
            <person name="Submissions S."/>
        </authorList>
    </citation>
    <scope>NUCLEOTIDE SEQUENCE [LARGE SCALE GENOMIC DNA]</scope>
    <source>
        <strain evidence="2">Nm69</strain>
    </source>
</reference>
<gene>
    <name evidence="1" type="ORF">SAMN05216302_1010101</name>
</gene>
<dbReference type="EMBL" id="FOSP01000010">
    <property type="protein sequence ID" value="SFK61644.1"/>
    <property type="molecule type" value="Genomic_DNA"/>
</dbReference>
<evidence type="ECO:0000313" key="2">
    <source>
        <dbReference type="Proteomes" id="UP000199533"/>
    </source>
</evidence>
<dbReference type="AlphaFoldDB" id="A0A1I4AYX3"/>
<dbReference type="Proteomes" id="UP000199533">
    <property type="component" value="Unassembled WGS sequence"/>
</dbReference>
<protein>
    <submittedName>
        <fullName evidence="1">Uncharacterized protein</fullName>
    </submittedName>
</protein>
<evidence type="ECO:0000313" key="1">
    <source>
        <dbReference type="EMBL" id="SFK61644.1"/>
    </source>
</evidence>